<gene>
    <name evidence="3" type="ORF">Malapachy_1961</name>
</gene>
<keyword evidence="4" id="KW-1185">Reference proteome</keyword>
<dbReference type="VEuPathDB" id="FungiDB:Malapachy_1961"/>
<dbReference type="GeneID" id="28728332"/>
<protein>
    <recommendedName>
        <fullName evidence="5">Thioredoxin-like fold domain-containing protein</fullName>
    </recommendedName>
</protein>
<sequence>MNKTPPKSALKRRQSHMLPPPDQYQHSDPLLRRLRLIDGHGKPVNLKKAFRDTKIVIFYFGSQWNARETKGCQKYVTSICRKYPHEVKTVYISVDVEAQNFELATRNKPWFAMVWNDGSSDDPSLESESSSSTESFLLAGDTDLDKSVVQEDTAGTSYVRPFSRVYMADKFDVLMTPTLVVYHVPTQRVLDKHVRLSRLRSSRVEDTMSVWLDGRVSPSMNVVDMLYIAPWTVVFGFIALLYLLLLVIGGDKYNLQRILASWN</sequence>
<dbReference type="OrthoDB" id="409136at2759"/>
<evidence type="ECO:0000256" key="2">
    <source>
        <dbReference type="SAM" id="Phobius"/>
    </source>
</evidence>
<organism evidence="3 4">
    <name type="scientific">Malassezia pachydermatis</name>
    <dbReference type="NCBI Taxonomy" id="77020"/>
    <lineage>
        <taxon>Eukaryota</taxon>
        <taxon>Fungi</taxon>
        <taxon>Dikarya</taxon>
        <taxon>Basidiomycota</taxon>
        <taxon>Ustilaginomycotina</taxon>
        <taxon>Malasseziomycetes</taxon>
        <taxon>Malasseziales</taxon>
        <taxon>Malasseziaceae</taxon>
        <taxon>Malassezia</taxon>
    </lineage>
</organism>
<proteinExistence type="predicted"/>
<name>A0A0N0RS42_9BASI</name>
<dbReference type="Proteomes" id="UP000037751">
    <property type="component" value="Unassembled WGS sequence"/>
</dbReference>
<dbReference type="EMBL" id="LGAV01000005">
    <property type="protein sequence ID" value="KOS13753.1"/>
    <property type="molecule type" value="Genomic_DNA"/>
</dbReference>
<dbReference type="RefSeq" id="XP_017991385.1">
    <property type="nucleotide sequence ID" value="XM_018136457.1"/>
</dbReference>
<feature type="transmembrane region" description="Helical" evidence="2">
    <location>
        <begin position="225"/>
        <end position="248"/>
    </location>
</feature>
<evidence type="ECO:0000256" key="1">
    <source>
        <dbReference type="SAM" id="MobiDB-lite"/>
    </source>
</evidence>
<comment type="caution">
    <text evidence="3">The sequence shown here is derived from an EMBL/GenBank/DDBJ whole genome shotgun (WGS) entry which is preliminary data.</text>
</comment>
<feature type="region of interest" description="Disordered" evidence="1">
    <location>
        <begin position="1"/>
        <end position="24"/>
    </location>
</feature>
<evidence type="ECO:0008006" key="5">
    <source>
        <dbReference type="Google" id="ProtNLM"/>
    </source>
</evidence>
<evidence type="ECO:0000313" key="3">
    <source>
        <dbReference type="EMBL" id="KOS13753.1"/>
    </source>
</evidence>
<dbReference type="Gene3D" id="3.40.30.10">
    <property type="entry name" value="Glutaredoxin"/>
    <property type="match status" value="1"/>
</dbReference>
<dbReference type="AlphaFoldDB" id="A0A0N0RS42"/>
<keyword evidence="2" id="KW-0472">Membrane</keyword>
<reference evidence="3 4" key="1">
    <citation type="submission" date="2015-07" db="EMBL/GenBank/DDBJ databases">
        <title>Draft Genome Sequence of Malassezia furfur CBS1878 and Malassezia pachydermatis CBS1879.</title>
        <authorList>
            <person name="Triana S."/>
            <person name="Ohm R."/>
            <person name="Gonzalez A."/>
            <person name="DeCock H."/>
            <person name="Restrepo S."/>
            <person name="Celis A."/>
        </authorList>
    </citation>
    <scope>NUCLEOTIDE SEQUENCE [LARGE SCALE GENOMIC DNA]</scope>
    <source>
        <strain evidence="3 4">CBS 1879</strain>
    </source>
</reference>
<keyword evidence="2" id="KW-0812">Transmembrane</keyword>
<keyword evidence="2" id="KW-1133">Transmembrane helix</keyword>
<evidence type="ECO:0000313" key="4">
    <source>
        <dbReference type="Proteomes" id="UP000037751"/>
    </source>
</evidence>
<accession>A0A0N0RS42</accession>